<dbReference type="PANTHER" id="PTHR38887:SF1">
    <property type="entry name" value="RAS MODIFICATION PROTEIN ERF4"/>
    <property type="match status" value="1"/>
</dbReference>
<keyword evidence="2" id="KW-1133">Transmembrane helix</keyword>
<feature type="region of interest" description="Disordered" evidence="1">
    <location>
        <begin position="467"/>
        <end position="504"/>
    </location>
</feature>
<evidence type="ECO:0000313" key="3">
    <source>
        <dbReference type="EMBL" id="KAJ3843857.1"/>
    </source>
</evidence>
<feature type="region of interest" description="Disordered" evidence="1">
    <location>
        <begin position="315"/>
        <end position="355"/>
    </location>
</feature>
<feature type="region of interest" description="Disordered" evidence="1">
    <location>
        <begin position="1"/>
        <end position="21"/>
    </location>
</feature>
<protein>
    <submittedName>
        <fullName evidence="3">Uncharacterized protein</fullName>
    </submittedName>
</protein>
<feature type="compositionally biased region" description="Basic and acidic residues" evidence="1">
    <location>
        <begin position="469"/>
        <end position="486"/>
    </location>
</feature>
<evidence type="ECO:0000256" key="1">
    <source>
        <dbReference type="SAM" id="MobiDB-lite"/>
    </source>
</evidence>
<dbReference type="Proteomes" id="UP001163846">
    <property type="component" value="Unassembled WGS sequence"/>
</dbReference>
<dbReference type="PANTHER" id="PTHR38887">
    <property type="entry name" value="CHROMOSOME 21, WHOLE GENOME SHOTGUN SEQUENCE"/>
    <property type="match status" value="1"/>
</dbReference>
<proteinExistence type="predicted"/>
<sequence>MSTPAEDTASREDSDTPVATSSAIQLARDADLLIRTYLPSSGPIQQQPHTGPPIPLPLCIPQTSLSPSDHSTFARGYNDALNSIGIAQELFLNFLDGLNMAIVASPPLRVVELTGRVIAFIPYHWAMIAGAVMSTTAGVAIHVLSKTLTDRFLRAANLNLFKPRGLSVRICTTAAMLALVNASESGARSKLNKFGRGVGSVLLRLPLPVINPIASSIIHAISDKPPSIRPSGREGDPINNPVLQRRVAMTQEIALPLKMNDLPPPAKPKGVMDRMNSWGVKFDTATDNYFESNTERRRRAYENIKQAGIEPPWRSRRTLSVGSPLYSTPDLSLSANETNRPNPSSQPSSPSGFKKMLSSVNDLRMQTEIRLEKMEQQRVASFRSLGMQAMLWPKTKTRMERKVADADLLEHWSADKTLWVVVMASERDEEIADIAIAEDPADEERIDNDSWRETMTIERDEMQLENIEEFQREQEQQDAPNEHQEKMQPMVGGGEIHDENAGAR</sequence>
<reference evidence="3" key="1">
    <citation type="submission" date="2022-08" db="EMBL/GenBank/DDBJ databases">
        <authorList>
            <consortium name="DOE Joint Genome Institute"/>
            <person name="Min B."/>
            <person name="Riley R."/>
            <person name="Sierra-Patev S."/>
            <person name="Naranjo-Ortiz M."/>
            <person name="Looney B."/>
            <person name="Konkel Z."/>
            <person name="Slot J.C."/>
            <person name="Sakamoto Y."/>
            <person name="Steenwyk J.L."/>
            <person name="Rokas A."/>
            <person name="Carro J."/>
            <person name="Camarero S."/>
            <person name="Ferreira P."/>
            <person name="Molpeceres G."/>
            <person name="Ruiz-Duenas F.J."/>
            <person name="Serrano A."/>
            <person name="Henrissat B."/>
            <person name="Drula E."/>
            <person name="Hughes K.W."/>
            <person name="Mata J.L."/>
            <person name="Ishikawa N.K."/>
            <person name="Vargas-Isla R."/>
            <person name="Ushijima S."/>
            <person name="Smith C.A."/>
            <person name="Ahrendt S."/>
            <person name="Andreopoulos W."/>
            <person name="He G."/>
            <person name="Labutti K."/>
            <person name="Lipzen A."/>
            <person name="Ng V."/>
            <person name="Sandor L."/>
            <person name="Barry K."/>
            <person name="Martinez A.T."/>
            <person name="Xiao Y."/>
            <person name="Gibbons J.G."/>
            <person name="Terashima K."/>
            <person name="Hibbett D.S."/>
            <person name="Grigoriev I.V."/>
        </authorList>
    </citation>
    <scope>NUCLEOTIDE SEQUENCE</scope>
    <source>
        <strain evidence="3">TFB9207</strain>
    </source>
</reference>
<feature type="compositionally biased region" description="Basic and acidic residues" evidence="1">
    <location>
        <begin position="495"/>
        <end position="504"/>
    </location>
</feature>
<organism evidence="3 4">
    <name type="scientific">Lentinula raphanica</name>
    <dbReference type="NCBI Taxonomy" id="153919"/>
    <lineage>
        <taxon>Eukaryota</taxon>
        <taxon>Fungi</taxon>
        <taxon>Dikarya</taxon>
        <taxon>Basidiomycota</taxon>
        <taxon>Agaricomycotina</taxon>
        <taxon>Agaricomycetes</taxon>
        <taxon>Agaricomycetidae</taxon>
        <taxon>Agaricales</taxon>
        <taxon>Marasmiineae</taxon>
        <taxon>Omphalotaceae</taxon>
        <taxon>Lentinula</taxon>
    </lineage>
</organism>
<comment type="caution">
    <text evidence="3">The sequence shown here is derived from an EMBL/GenBank/DDBJ whole genome shotgun (WGS) entry which is preliminary data.</text>
</comment>
<keyword evidence="4" id="KW-1185">Reference proteome</keyword>
<gene>
    <name evidence="3" type="ORF">F5878DRAFT_603727</name>
</gene>
<dbReference type="InterPro" id="IPR053221">
    <property type="entry name" value="Burnettramic_acid_biosynth"/>
</dbReference>
<feature type="compositionally biased region" description="Low complexity" evidence="1">
    <location>
        <begin position="341"/>
        <end position="351"/>
    </location>
</feature>
<evidence type="ECO:0000313" key="4">
    <source>
        <dbReference type="Proteomes" id="UP001163846"/>
    </source>
</evidence>
<feature type="transmembrane region" description="Helical" evidence="2">
    <location>
        <begin position="166"/>
        <end position="183"/>
    </location>
</feature>
<feature type="transmembrane region" description="Helical" evidence="2">
    <location>
        <begin position="123"/>
        <end position="145"/>
    </location>
</feature>
<accession>A0AA38UM81</accession>
<dbReference type="EMBL" id="MU805966">
    <property type="protein sequence ID" value="KAJ3843857.1"/>
    <property type="molecule type" value="Genomic_DNA"/>
</dbReference>
<name>A0AA38UM81_9AGAR</name>
<keyword evidence="2" id="KW-0472">Membrane</keyword>
<keyword evidence="2" id="KW-0812">Transmembrane</keyword>
<dbReference type="AlphaFoldDB" id="A0AA38UM81"/>
<feature type="compositionally biased region" description="Polar residues" evidence="1">
    <location>
        <begin position="318"/>
        <end position="340"/>
    </location>
</feature>
<evidence type="ECO:0000256" key="2">
    <source>
        <dbReference type="SAM" id="Phobius"/>
    </source>
</evidence>